<sequence>MKETNRINLKMDIEKNIFEVDVTKDLSTLEIINILGLVMSEYNMILMTQDDMESVDFLIGDKRAVVDRILEIGPIDIDLVEYKVNTFGTANHYVYEIDEQEGMSILDAICILSILGSYLEDTMIDAFAMDHRLKPLDKQEAIQEIGNLREMMEINMHLLQIYGMIGCTYKDERIVDEYYIDRIVDNVAITLEIAQDMLDNLESDMDDEDMLDIDRERYDLVEDMGKNKGKHSHHHHHDGCCGHDHSEGHHHDGCCGHDHSEGHHHDGCCGHKHRN</sequence>
<dbReference type="AlphaFoldDB" id="D3MS16"/>
<dbReference type="EMBL" id="ADJN01000043">
    <property type="protein sequence ID" value="EFD05111.1"/>
    <property type="molecule type" value="Genomic_DNA"/>
</dbReference>
<dbReference type="OrthoDB" id="1749500at2"/>
<proteinExistence type="predicted"/>
<name>D3MS16_9FIRM</name>
<dbReference type="Proteomes" id="UP000004206">
    <property type="component" value="Unassembled WGS sequence"/>
</dbReference>
<dbReference type="GeneID" id="79842750"/>
<accession>D3MS16</accession>
<keyword evidence="1" id="KW-0175">Coiled coil</keyword>
<comment type="caution">
    <text evidence="2">The sequence shown here is derived from an EMBL/GenBank/DDBJ whole genome shotgun (WGS) entry which is preliminary data.</text>
</comment>
<evidence type="ECO:0000313" key="2">
    <source>
        <dbReference type="EMBL" id="EFD05111.1"/>
    </source>
</evidence>
<feature type="coiled-coil region" evidence="1">
    <location>
        <begin position="184"/>
        <end position="211"/>
    </location>
</feature>
<evidence type="ECO:0000256" key="1">
    <source>
        <dbReference type="SAM" id="Coils"/>
    </source>
</evidence>
<reference evidence="2 3" key="1">
    <citation type="submission" date="2010-01" db="EMBL/GenBank/DDBJ databases">
        <authorList>
            <person name="Dodson R."/>
            <person name="Madupu R."/>
            <person name="Durkin A.S."/>
            <person name="Torralba M."/>
            <person name="Methe B."/>
            <person name="Sutton G.G."/>
            <person name="Strausberg R.L."/>
            <person name="Nelson K.E."/>
        </authorList>
    </citation>
    <scope>NUCLEOTIDE SEQUENCE [LARGE SCALE GENOMIC DNA]</scope>
    <source>
        <strain evidence="2 3">653-L</strain>
    </source>
</reference>
<organism evidence="2 3">
    <name type="scientific">Peptostreptococcus anaerobius 653-L</name>
    <dbReference type="NCBI Taxonomy" id="596329"/>
    <lineage>
        <taxon>Bacteria</taxon>
        <taxon>Bacillati</taxon>
        <taxon>Bacillota</taxon>
        <taxon>Clostridia</taxon>
        <taxon>Peptostreptococcales</taxon>
        <taxon>Peptostreptococcaceae</taxon>
        <taxon>Peptostreptococcus</taxon>
    </lineage>
</organism>
<evidence type="ECO:0000313" key="3">
    <source>
        <dbReference type="Proteomes" id="UP000004206"/>
    </source>
</evidence>
<dbReference type="RefSeq" id="WP_002843788.1">
    <property type="nucleotide sequence ID" value="NZ_ADJN01000043.1"/>
</dbReference>
<gene>
    <name evidence="2" type="ORF">HMPREF0631_1881</name>
</gene>
<protein>
    <submittedName>
        <fullName evidence="2">Uncharacterized protein</fullName>
    </submittedName>
</protein>
<keyword evidence="3" id="KW-1185">Reference proteome</keyword>